<gene>
    <name evidence="2" type="ORF">SAY86_022185</name>
</gene>
<organism evidence="2 3">
    <name type="scientific">Trapa natans</name>
    <name type="common">Water chestnut</name>
    <dbReference type="NCBI Taxonomy" id="22666"/>
    <lineage>
        <taxon>Eukaryota</taxon>
        <taxon>Viridiplantae</taxon>
        <taxon>Streptophyta</taxon>
        <taxon>Embryophyta</taxon>
        <taxon>Tracheophyta</taxon>
        <taxon>Spermatophyta</taxon>
        <taxon>Magnoliopsida</taxon>
        <taxon>eudicotyledons</taxon>
        <taxon>Gunneridae</taxon>
        <taxon>Pentapetalae</taxon>
        <taxon>rosids</taxon>
        <taxon>malvids</taxon>
        <taxon>Myrtales</taxon>
        <taxon>Lythraceae</taxon>
        <taxon>Trapa</taxon>
    </lineage>
</organism>
<evidence type="ECO:0000256" key="1">
    <source>
        <dbReference type="SAM" id="Phobius"/>
    </source>
</evidence>
<name>A0AAN7N0D3_TRANT</name>
<dbReference type="Proteomes" id="UP001346149">
    <property type="component" value="Unassembled WGS sequence"/>
</dbReference>
<reference evidence="2 3" key="1">
    <citation type="journal article" date="2023" name="Hortic Res">
        <title>Pangenome of water caltrop reveals structural variations and asymmetric subgenome divergence after allopolyploidization.</title>
        <authorList>
            <person name="Zhang X."/>
            <person name="Chen Y."/>
            <person name="Wang L."/>
            <person name="Yuan Y."/>
            <person name="Fang M."/>
            <person name="Shi L."/>
            <person name="Lu R."/>
            <person name="Comes H.P."/>
            <person name="Ma Y."/>
            <person name="Chen Y."/>
            <person name="Huang G."/>
            <person name="Zhou Y."/>
            <person name="Zheng Z."/>
            <person name="Qiu Y."/>
        </authorList>
    </citation>
    <scope>NUCLEOTIDE SEQUENCE [LARGE SCALE GENOMIC DNA]</scope>
    <source>
        <strain evidence="2">F231</strain>
    </source>
</reference>
<comment type="caution">
    <text evidence="2">The sequence shown here is derived from an EMBL/GenBank/DDBJ whole genome shotgun (WGS) entry which is preliminary data.</text>
</comment>
<dbReference type="InterPro" id="IPR047139">
    <property type="entry name" value="ANKZ1/VMS1"/>
</dbReference>
<dbReference type="GO" id="GO:0036503">
    <property type="term" value="P:ERAD pathway"/>
    <property type="evidence" value="ECO:0007669"/>
    <property type="project" value="TreeGrafter"/>
</dbReference>
<feature type="transmembrane region" description="Helical" evidence="1">
    <location>
        <begin position="125"/>
        <end position="145"/>
    </location>
</feature>
<keyword evidence="1" id="KW-0472">Membrane</keyword>
<accession>A0AAN7N0D3</accession>
<sequence length="147" mass="17004">MTLMSWHKILSKIMLFGSDDEADKGNSPQNDACRRSIEVFKQKIYVQLKSGDRVSIWKSLLLKEPEYVFYGDNCTNEIINRIKYLIMEPRDGTHLRVVLLASGGHFAGCVFDGNRFFAHKTFNRLVFCVWHVAPVTHFLIFVLIFTT</sequence>
<evidence type="ECO:0000313" key="2">
    <source>
        <dbReference type="EMBL" id="KAK4801698.1"/>
    </source>
</evidence>
<evidence type="ECO:0000313" key="3">
    <source>
        <dbReference type="Proteomes" id="UP001346149"/>
    </source>
</evidence>
<dbReference type="AlphaFoldDB" id="A0AAN7N0D3"/>
<keyword evidence="1" id="KW-0812">Transmembrane</keyword>
<keyword evidence="3" id="KW-1185">Reference proteome</keyword>
<dbReference type="PANTHER" id="PTHR16036:SF2">
    <property type="entry name" value="TRNA ENDONUCLEASE ANKZF1"/>
    <property type="match status" value="1"/>
</dbReference>
<dbReference type="PANTHER" id="PTHR16036">
    <property type="entry name" value="ANKYRIN REPEAT AND ZINC FINGER DOMAIN-CONTAINING PROTEIN 1"/>
    <property type="match status" value="1"/>
</dbReference>
<proteinExistence type="predicted"/>
<keyword evidence="1" id="KW-1133">Transmembrane helix</keyword>
<dbReference type="EMBL" id="JAXQNO010000003">
    <property type="protein sequence ID" value="KAK4801698.1"/>
    <property type="molecule type" value="Genomic_DNA"/>
</dbReference>
<protein>
    <submittedName>
        <fullName evidence="2">Uncharacterized protein</fullName>
    </submittedName>
</protein>